<dbReference type="AlphaFoldDB" id="A0A261S9Z1"/>
<evidence type="ECO:0000313" key="3">
    <source>
        <dbReference type="EMBL" id="OZI34214.1"/>
    </source>
</evidence>
<keyword evidence="4" id="KW-1185">Reference proteome</keyword>
<dbReference type="SUPFAM" id="SSF53850">
    <property type="entry name" value="Periplasmic binding protein-like II"/>
    <property type="match status" value="1"/>
</dbReference>
<dbReference type="RefSeq" id="WP_094853213.1">
    <property type="nucleotide sequence ID" value="NZ_NEVM01000002.1"/>
</dbReference>
<dbReference type="InterPro" id="IPR042100">
    <property type="entry name" value="Bug_dom1"/>
</dbReference>
<gene>
    <name evidence="3" type="ORF">CAL29_11760</name>
</gene>
<name>A0A261S9Z1_9BORD</name>
<feature type="chain" id="PRO_5012311530" description="LacI family transcriptional regulator" evidence="2">
    <location>
        <begin position="33"/>
        <end position="333"/>
    </location>
</feature>
<comment type="caution">
    <text evidence="3">The sequence shown here is derived from an EMBL/GenBank/DDBJ whole genome shotgun (WGS) entry which is preliminary data.</text>
</comment>
<reference evidence="4" key="1">
    <citation type="submission" date="2017-05" db="EMBL/GenBank/DDBJ databases">
        <title>Complete and WGS of Bordetella genogroups.</title>
        <authorList>
            <person name="Spilker T."/>
            <person name="Lipuma J."/>
        </authorList>
    </citation>
    <scope>NUCLEOTIDE SEQUENCE [LARGE SCALE GENOMIC DNA]</scope>
    <source>
        <strain evidence="4">AU16122</strain>
    </source>
</reference>
<dbReference type="PANTHER" id="PTHR42928">
    <property type="entry name" value="TRICARBOXYLATE-BINDING PROTEIN"/>
    <property type="match status" value="1"/>
</dbReference>
<protein>
    <recommendedName>
        <fullName evidence="5">LacI family transcriptional regulator</fullName>
    </recommendedName>
</protein>
<dbReference type="PANTHER" id="PTHR42928:SF5">
    <property type="entry name" value="BLR1237 PROTEIN"/>
    <property type="match status" value="1"/>
</dbReference>
<evidence type="ECO:0000256" key="2">
    <source>
        <dbReference type="SAM" id="SignalP"/>
    </source>
</evidence>
<evidence type="ECO:0000256" key="1">
    <source>
        <dbReference type="ARBA" id="ARBA00006987"/>
    </source>
</evidence>
<dbReference type="Gene3D" id="3.40.190.150">
    <property type="entry name" value="Bordetella uptake gene, domain 1"/>
    <property type="match status" value="1"/>
</dbReference>
<proteinExistence type="inferred from homology"/>
<dbReference type="EMBL" id="NEVM01000002">
    <property type="protein sequence ID" value="OZI34214.1"/>
    <property type="molecule type" value="Genomic_DNA"/>
</dbReference>
<dbReference type="Proteomes" id="UP000216020">
    <property type="component" value="Unassembled WGS sequence"/>
</dbReference>
<dbReference type="InterPro" id="IPR005064">
    <property type="entry name" value="BUG"/>
</dbReference>
<evidence type="ECO:0008006" key="5">
    <source>
        <dbReference type="Google" id="ProtNLM"/>
    </source>
</evidence>
<organism evidence="3 4">
    <name type="scientific">Bordetella genomosp. 10</name>
    <dbReference type="NCBI Taxonomy" id="1416804"/>
    <lineage>
        <taxon>Bacteria</taxon>
        <taxon>Pseudomonadati</taxon>
        <taxon>Pseudomonadota</taxon>
        <taxon>Betaproteobacteria</taxon>
        <taxon>Burkholderiales</taxon>
        <taxon>Alcaligenaceae</taxon>
        <taxon>Bordetella</taxon>
    </lineage>
</organism>
<comment type="similarity">
    <text evidence="1">Belongs to the UPF0065 (bug) family.</text>
</comment>
<keyword evidence="2" id="KW-0732">Signal</keyword>
<sequence>MKKAIGMGGLLRRLAFCGCASLAAVSATQADAARNYPNHSIRMVVAGAPGGASDTIARILSEKVGSILGQSVVVENRPGAGTMLASEFVAKAPPDGYIIQFITDSHTINGALRKHLRYDPVRDFSAVTLLATQPNLIMVAKDVPVQTLGDLVALAKKEPGKLTFGSPGVGSSSAMAGELFKAVTGADLLHVPYVGGTPAVMDALGGRVDALFLPVIDMAQYAKNGRLRALAITSKHRSPLVPDVPTNAEAGVPGVEAGAWYGIAAPGKTPASVIQILNHAFVAALKDPTVRERLLATGSEVIGSTPDYFARYMVDDIAHWKHLVQEKPSLAID</sequence>
<dbReference type="PIRSF" id="PIRSF017082">
    <property type="entry name" value="YflP"/>
    <property type="match status" value="1"/>
</dbReference>
<evidence type="ECO:0000313" key="4">
    <source>
        <dbReference type="Proteomes" id="UP000216020"/>
    </source>
</evidence>
<feature type="signal peptide" evidence="2">
    <location>
        <begin position="1"/>
        <end position="32"/>
    </location>
</feature>
<accession>A0A261S9Z1</accession>
<dbReference type="CDD" id="cd13578">
    <property type="entry name" value="PBP2_Bug27"/>
    <property type="match status" value="1"/>
</dbReference>
<dbReference type="Gene3D" id="3.40.190.10">
    <property type="entry name" value="Periplasmic binding protein-like II"/>
    <property type="match status" value="1"/>
</dbReference>
<dbReference type="OrthoDB" id="9780943at2"/>
<dbReference type="Pfam" id="PF03401">
    <property type="entry name" value="TctC"/>
    <property type="match status" value="1"/>
</dbReference>